<accession>A0A4Z1A2J1</accession>
<dbReference type="Proteomes" id="UP000297567">
    <property type="component" value="Unassembled WGS sequence"/>
</dbReference>
<reference evidence="1" key="1">
    <citation type="journal article" date="2019" name="PLoS Negl. Trop. Dis.">
        <title>Revisiting the worldwide diversity of Leptospira species in the environment.</title>
        <authorList>
            <person name="Vincent A.T."/>
            <person name="Schiettekatte O."/>
            <person name="Bourhy P."/>
            <person name="Veyrier F.J."/>
            <person name="Picardeau M."/>
        </authorList>
    </citation>
    <scope>NUCLEOTIDE SEQUENCE [LARGE SCALE GENOMIC DNA]</scope>
    <source>
        <strain evidence="1">201702451</strain>
    </source>
</reference>
<dbReference type="Gene3D" id="3.40.50.1110">
    <property type="entry name" value="SGNH hydrolase"/>
    <property type="match status" value="1"/>
</dbReference>
<sequence>MKLRYLFTSLVLLSVFMHFTWEYLVPFCDTTSMYWYLANQRKWNPSGKILVLGDSQIVSGILPETIAALENVPVEEVIFLPKPSQQPEGIYSDTLYLIPKLTNLKKIYVNLSPLNTSKNSITDAHKQLYYSFSKLVFTDLMDPMLRNVYFPNVTDLLWKVNIQIFPYFGLSSNLNRIFYDQTVQTDLKHRRLEFDSIQKSMEERSGAWIWKSIGKDPSITKDEVFQNLDTTILAGKRNGSIQLWNKAIQTWKEKQIEVVVLRIPFSPQMEMDLNQKQGNGVSDSLLQSIQLEANGSKVKVYNFKSFFLNQYEYFADLTHLNQKGRDVFAKVLKKELLNHSDPTAKGM</sequence>
<organism evidence="1 2">
    <name type="scientific">Leptospira jelokensis</name>
    <dbReference type="NCBI Taxonomy" id="2484931"/>
    <lineage>
        <taxon>Bacteria</taxon>
        <taxon>Pseudomonadati</taxon>
        <taxon>Spirochaetota</taxon>
        <taxon>Spirochaetia</taxon>
        <taxon>Leptospirales</taxon>
        <taxon>Leptospiraceae</taxon>
        <taxon>Leptospira</taxon>
    </lineage>
</organism>
<dbReference type="EMBL" id="RQGH01000033">
    <property type="protein sequence ID" value="TGL59864.1"/>
    <property type="molecule type" value="Genomic_DNA"/>
</dbReference>
<dbReference type="AlphaFoldDB" id="A0A4Z1A2J1"/>
<gene>
    <name evidence="1" type="ORF">EHQ62_15990</name>
</gene>
<evidence type="ECO:0008006" key="3">
    <source>
        <dbReference type="Google" id="ProtNLM"/>
    </source>
</evidence>
<dbReference type="SUPFAM" id="SSF52266">
    <property type="entry name" value="SGNH hydrolase"/>
    <property type="match status" value="1"/>
</dbReference>
<keyword evidence="2" id="KW-1185">Reference proteome</keyword>
<proteinExistence type="predicted"/>
<name>A0A4Z1A2J1_9LEPT</name>
<dbReference type="RefSeq" id="WP_135644670.1">
    <property type="nucleotide sequence ID" value="NZ_RQGH01000033.1"/>
</dbReference>
<comment type="caution">
    <text evidence="1">The sequence shown here is derived from an EMBL/GenBank/DDBJ whole genome shotgun (WGS) entry which is preliminary data.</text>
</comment>
<dbReference type="GO" id="GO:0016788">
    <property type="term" value="F:hydrolase activity, acting on ester bonds"/>
    <property type="evidence" value="ECO:0007669"/>
    <property type="project" value="UniProtKB-ARBA"/>
</dbReference>
<protein>
    <recommendedName>
        <fullName evidence="3">SGNH/GDSL hydrolase family protein</fullName>
    </recommendedName>
</protein>
<evidence type="ECO:0000313" key="1">
    <source>
        <dbReference type="EMBL" id="TGL59864.1"/>
    </source>
</evidence>
<evidence type="ECO:0000313" key="2">
    <source>
        <dbReference type="Proteomes" id="UP000297567"/>
    </source>
</evidence>
<dbReference type="InterPro" id="IPR036514">
    <property type="entry name" value="SGNH_hydro_sf"/>
</dbReference>